<comment type="similarity">
    <text evidence="2">Belongs to the SWC4 family.</text>
</comment>
<dbReference type="Pfam" id="PF16282">
    <property type="entry name" value="SANT_DAMP1_like"/>
    <property type="match status" value="1"/>
</dbReference>
<keyword evidence="6" id="KW-0804">Transcription</keyword>
<comment type="caution">
    <text evidence="10">The sequence shown here is derived from an EMBL/GenBank/DDBJ whole genome shotgun (WGS) entry which is preliminary data.</text>
</comment>
<dbReference type="InterPro" id="IPR027109">
    <property type="entry name" value="Swc4/Dmap1"/>
</dbReference>
<feature type="compositionally biased region" description="Low complexity" evidence="8">
    <location>
        <begin position="530"/>
        <end position="544"/>
    </location>
</feature>
<dbReference type="GO" id="GO:0003714">
    <property type="term" value="F:transcription corepressor activity"/>
    <property type="evidence" value="ECO:0007669"/>
    <property type="project" value="TreeGrafter"/>
</dbReference>
<proteinExistence type="inferred from homology"/>
<evidence type="ECO:0000256" key="4">
    <source>
        <dbReference type="ARBA" id="ARBA00022853"/>
    </source>
</evidence>
<keyword evidence="11" id="KW-1185">Reference proteome</keyword>
<comment type="subcellular location">
    <subcellularLocation>
        <location evidence="1">Nucleus</location>
    </subcellularLocation>
</comment>
<feature type="region of interest" description="Disordered" evidence="8">
    <location>
        <begin position="1"/>
        <end position="35"/>
    </location>
</feature>
<evidence type="ECO:0000256" key="5">
    <source>
        <dbReference type="ARBA" id="ARBA00023015"/>
    </source>
</evidence>
<feature type="compositionally biased region" description="Basic and acidic residues" evidence="8">
    <location>
        <begin position="547"/>
        <end position="564"/>
    </location>
</feature>
<evidence type="ECO:0000259" key="9">
    <source>
        <dbReference type="Pfam" id="PF16282"/>
    </source>
</evidence>
<dbReference type="InterPro" id="IPR032563">
    <property type="entry name" value="DAMP1_SANT-like"/>
</dbReference>
<dbReference type="PANTHER" id="PTHR12855">
    <property type="entry name" value="DNA METHYLTRANSFERASE 1-ASSOCIATED PROTEIN 1 FAMILY MEMBER"/>
    <property type="match status" value="1"/>
</dbReference>
<evidence type="ECO:0000256" key="8">
    <source>
        <dbReference type="SAM" id="MobiDB-lite"/>
    </source>
</evidence>
<dbReference type="GeneID" id="70127010"/>
<reference evidence="10" key="1">
    <citation type="journal article" date="2021" name="Nat. Commun.">
        <title>Genetic determinants of endophytism in the Arabidopsis root mycobiome.</title>
        <authorList>
            <person name="Mesny F."/>
            <person name="Miyauchi S."/>
            <person name="Thiergart T."/>
            <person name="Pickel B."/>
            <person name="Atanasova L."/>
            <person name="Karlsson M."/>
            <person name="Huettel B."/>
            <person name="Barry K.W."/>
            <person name="Haridas S."/>
            <person name="Chen C."/>
            <person name="Bauer D."/>
            <person name="Andreopoulos W."/>
            <person name="Pangilinan J."/>
            <person name="LaButti K."/>
            <person name="Riley R."/>
            <person name="Lipzen A."/>
            <person name="Clum A."/>
            <person name="Drula E."/>
            <person name="Henrissat B."/>
            <person name="Kohler A."/>
            <person name="Grigoriev I.V."/>
            <person name="Martin F.M."/>
            <person name="Hacquard S."/>
        </authorList>
    </citation>
    <scope>NUCLEOTIDE SEQUENCE</scope>
    <source>
        <strain evidence="10">MPI-SDFR-AT-0073</strain>
    </source>
</reference>
<evidence type="ECO:0000256" key="7">
    <source>
        <dbReference type="ARBA" id="ARBA00023242"/>
    </source>
</evidence>
<name>A0A9P8ZXA5_9PEZI</name>
<accession>A0A9P8ZXA5</accession>
<feature type="region of interest" description="Disordered" evidence="8">
    <location>
        <begin position="508"/>
        <end position="592"/>
    </location>
</feature>
<feature type="compositionally biased region" description="Basic and acidic residues" evidence="8">
    <location>
        <begin position="508"/>
        <end position="517"/>
    </location>
</feature>
<dbReference type="GO" id="GO:0000122">
    <property type="term" value="P:negative regulation of transcription by RNA polymerase II"/>
    <property type="evidence" value="ECO:0007669"/>
    <property type="project" value="TreeGrafter"/>
</dbReference>
<evidence type="ECO:0000313" key="10">
    <source>
        <dbReference type="EMBL" id="KAH6652804.1"/>
    </source>
</evidence>
<dbReference type="AlphaFoldDB" id="A0A9P8ZXA5"/>
<dbReference type="GO" id="GO:0006338">
    <property type="term" value="P:chromatin remodeling"/>
    <property type="evidence" value="ECO:0007669"/>
    <property type="project" value="InterPro"/>
</dbReference>
<feature type="domain" description="DAMP1 SANT/Myb-like" evidence="9">
    <location>
        <begin position="130"/>
        <end position="229"/>
    </location>
</feature>
<gene>
    <name evidence="10" type="ORF">BKA67DRAFT_519665</name>
</gene>
<evidence type="ECO:0000256" key="1">
    <source>
        <dbReference type="ARBA" id="ARBA00004123"/>
    </source>
</evidence>
<dbReference type="Proteomes" id="UP000758603">
    <property type="component" value="Unassembled WGS sequence"/>
</dbReference>
<dbReference type="Gene3D" id="1.10.10.60">
    <property type="entry name" value="Homeodomain-like"/>
    <property type="match status" value="1"/>
</dbReference>
<organism evidence="10 11">
    <name type="scientific">Truncatella angustata</name>
    <dbReference type="NCBI Taxonomy" id="152316"/>
    <lineage>
        <taxon>Eukaryota</taxon>
        <taxon>Fungi</taxon>
        <taxon>Dikarya</taxon>
        <taxon>Ascomycota</taxon>
        <taxon>Pezizomycotina</taxon>
        <taxon>Sordariomycetes</taxon>
        <taxon>Xylariomycetidae</taxon>
        <taxon>Amphisphaeriales</taxon>
        <taxon>Sporocadaceae</taxon>
        <taxon>Truncatella</taxon>
    </lineage>
</organism>
<feature type="compositionally biased region" description="Basic and acidic residues" evidence="8">
    <location>
        <begin position="383"/>
        <end position="399"/>
    </location>
</feature>
<keyword evidence="5" id="KW-0805">Transcription regulation</keyword>
<evidence type="ECO:0000256" key="2">
    <source>
        <dbReference type="ARBA" id="ARBA00006918"/>
    </source>
</evidence>
<dbReference type="RefSeq" id="XP_045957081.1">
    <property type="nucleotide sequence ID" value="XM_046098118.1"/>
</dbReference>
<dbReference type="GO" id="GO:0006281">
    <property type="term" value="P:DNA repair"/>
    <property type="evidence" value="ECO:0007669"/>
    <property type="project" value="InterPro"/>
</dbReference>
<feature type="region of interest" description="Disordered" evidence="8">
    <location>
        <begin position="340"/>
        <end position="413"/>
    </location>
</feature>
<feature type="region of interest" description="Disordered" evidence="8">
    <location>
        <begin position="93"/>
        <end position="128"/>
    </location>
</feature>
<keyword evidence="7" id="KW-0539">Nucleus</keyword>
<sequence>MTSHDVREVLNLPNDGAAPRPTKKQRTTAPRPNLKGLAREVQNLGGDNPIAIVPAISSFKKRRFGTRKPAAKWEMRPFRNSARQDGTLILSHWRRKDEIQPPSRPEPNPQHGQDEMETDQKEEEELEDSSFAKFNVKVHIPEYSDDQYNSSLVSNSWTKEETDYLLETVRDFDLRWEIIWDRYDYQPKSTEPANGHESGHASTAVVQAKRPRTMEELKSRYYEVAARMMTVTKPVQYMNADEIALHKIMTSFDPAAEGRRKIFAENQLGRSKEEAREEESLLIEVKRIVARQDKFNLERRELYNRLDYPQTETTQDLSVFKTSAGLNTLFQNLMNVDKSKKRKSIMGTDGQNTPVSAGPSAHPGSTPAADPRRESIALSTTSGHRDSISAADGRPERPTKKGAIAQPQERRKLTEQEEQIYGVVTTVDRLSSGPTFRYEKINKILTTKSNAQHQRITNTLAELDVPSRLNMPTKDVVDQMERLLNNVQTLLDLRKISDKLDGEIKVEQAKKAERDKTNPPTQPKSKTAGEDTAATSAAAASGDAGEAEEKAAEVKRESAEDKAPRPTSSGGRKRSASEISGVSDQSSKRQKK</sequence>
<evidence type="ECO:0000313" key="11">
    <source>
        <dbReference type="Proteomes" id="UP000758603"/>
    </source>
</evidence>
<dbReference type="GO" id="GO:0000812">
    <property type="term" value="C:Swr1 complex"/>
    <property type="evidence" value="ECO:0007669"/>
    <property type="project" value="TreeGrafter"/>
</dbReference>
<feature type="compositionally biased region" description="Acidic residues" evidence="8">
    <location>
        <begin position="115"/>
        <end position="128"/>
    </location>
</feature>
<protein>
    <recommendedName>
        <fullName evidence="3">SWR1-complex protein 4</fullName>
    </recommendedName>
</protein>
<dbReference type="EMBL" id="JAGPXC010000005">
    <property type="protein sequence ID" value="KAH6652804.1"/>
    <property type="molecule type" value="Genomic_DNA"/>
</dbReference>
<dbReference type="OrthoDB" id="19740at2759"/>
<evidence type="ECO:0000256" key="3">
    <source>
        <dbReference type="ARBA" id="ARBA00019132"/>
    </source>
</evidence>
<keyword evidence="4" id="KW-0156">Chromatin regulator</keyword>
<dbReference type="PANTHER" id="PTHR12855:SF10">
    <property type="entry name" value="DNA METHYLTRANSFERASE 1-ASSOCIATED PROTEIN 1"/>
    <property type="match status" value="1"/>
</dbReference>
<dbReference type="GO" id="GO:0035267">
    <property type="term" value="C:NuA4 histone acetyltransferase complex"/>
    <property type="evidence" value="ECO:0007669"/>
    <property type="project" value="InterPro"/>
</dbReference>
<evidence type="ECO:0000256" key="6">
    <source>
        <dbReference type="ARBA" id="ARBA00023163"/>
    </source>
</evidence>